<keyword evidence="2" id="KW-1185">Reference proteome</keyword>
<dbReference type="AlphaFoldDB" id="A0A2W7NGQ7"/>
<evidence type="ECO:0000313" key="2">
    <source>
        <dbReference type="Proteomes" id="UP000249239"/>
    </source>
</evidence>
<proteinExistence type="predicted"/>
<name>A0A2W7NGQ7_9BACT</name>
<evidence type="ECO:0000313" key="1">
    <source>
        <dbReference type="EMBL" id="PZX12316.1"/>
    </source>
</evidence>
<gene>
    <name evidence="1" type="ORF">LX69_02907</name>
</gene>
<organism evidence="1 2">
    <name type="scientific">Breznakibacter xylanolyticus</name>
    <dbReference type="NCBI Taxonomy" id="990"/>
    <lineage>
        <taxon>Bacteria</taxon>
        <taxon>Pseudomonadati</taxon>
        <taxon>Bacteroidota</taxon>
        <taxon>Bacteroidia</taxon>
        <taxon>Marinilabiliales</taxon>
        <taxon>Marinilabiliaceae</taxon>
        <taxon>Breznakibacter</taxon>
    </lineage>
</organism>
<protein>
    <submittedName>
        <fullName evidence="1">Uncharacterized protein</fullName>
    </submittedName>
</protein>
<dbReference type="Proteomes" id="UP000249239">
    <property type="component" value="Unassembled WGS sequence"/>
</dbReference>
<comment type="caution">
    <text evidence="1">The sequence shown here is derived from an EMBL/GenBank/DDBJ whole genome shotgun (WGS) entry which is preliminary data.</text>
</comment>
<sequence length="238" mass="26538">MANHSSKNLIHLKRDIIQALSGLPGHIYLTDGAAISHFYLNHRHNSQLHFLVENDEDIQIIHQMIVSALGHTHCIESEETLNNTAKLIIGNDMASITLFITKNNHPRLKSPVITNLISVDDLYNVFINILHQLSETTSAECLLDVIIIARAYQFSWQDITHDLSTTTNNIIKNIKAINHGQLIDIGELNISCNADELEQYIAQLFDDIAHARDNSLCPVGPELTNAIANPLMLALDNA</sequence>
<accession>A0A2W7NGQ7</accession>
<dbReference type="EMBL" id="QKZK01000032">
    <property type="protein sequence ID" value="PZX12316.1"/>
    <property type="molecule type" value="Genomic_DNA"/>
</dbReference>
<reference evidence="1 2" key="1">
    <citation type="submission" date="2018-06" db="EMBL/GenBank/DDBJ databases">
        <title>Genomic Encyclopedia of Archaeal and Bacterial Type Strains, Phase II (KMG-II): from individual species to whole genera.</title>
        <authorList>
            <person name="Goeker M."/>
        </authorList>
    </citation>
    <scope>NUCLEOTIDE SEQUENCE [LARGE SCALE GENOMIC DNA]</scope>
    <source>
        <strain evidence="1 2">DSM 6779</strain>
    </source>
</reference>